<protein>
    <recommendedName>
        <fullName evidence="2">protein-tyrosine-phosphatase</fullName>
        <ecNumber evidence="2">3.1.3.48</ecNumber>
    </recommendedName>
</protein>
<feature type="region of interest" description="Disordered" evidence="5">
    <location>
        <begin position="396"/>
        <end position="422"/>
    </location>
</feature>
<feature type="compositionally biased region" description="Polar residues" evidence="5">
    <location>
        <begin position="353"/>
        <end position="366"/>
    </location>
</feature>
<feature type="region of interest" description="Disordered" evidence="5">
    <location>
        <begin position="353"/>
        <end position="372"/>
    </location>
</feature>
<dbReference type="PROSITE" id="PS50054">
    <property type="entry name" value="TYR_PHOSPHATASE_DUAL"/>
    <property type="match status" value="1"/>
</dbReference>
<feature type="compositionally biased region" description="Polar residues" evidence="5">
    <location>
        <begin position="130"/>
        <end position="146"/>
    </location>
</feature>
<dbReference type="PROSITE" id="PS50056">
    <property type="entry name" value="TYR_PHOSPHATASE_2"/>
    <property type="match status" value="1"/>
</dbReference>
<dbReference type="PANTHER" id="PTHR10159">
    <property type="entry name" value="DUAL SPECIFICITY PROTEIN PHOSPHATASE"/>
    <property type="match status" value="1"/>
</dbReference>
<dbReference type="EMBL" id="LT598455">
    <property type="protein sequence ID" value="SCU88460.1"/>
    <property type="molecule type" value="Genomic_DNA"/>
</dbReference>
<feature type="compositionally biased region" description="Polar residues" evidence="5">
    <location>
        <begin position="102"/>
        <end position="115"/>
    </location>
</feature>
<dbReference type="InterPro" id="IPR020422">
    <property type="entry name" value="TYR_PHOSPHATASE_DUAL_dom"/>
</dbReference>
<keyword evidence="4" id="KW-0904">Protein phosphatase</keyword>
<dbReference type="GO" id="GO:0043409">
    <property type="term" value="P:negative regulation of MAPK cascade"/>
    <property type="evidence" value="ECO:0007669"/>
    <property type="project" value="TreeGrafter"/>
</dbReference>
<proteinExistence type="inferred from homology"/>
<evidence type="ECO:0000259" key="7">
    <source>
        <dbReference type="PROSITE" id="PS50056"/>
    </source>
</evidence>
<evidence type="ECO:0000259" key="6">
    <source>
        <dbReference type="PROSITE" id="PS50054"/>
    </source>
</evidence>
<dbReference type="Proteomes" id="UP000190274">
    <property type="component" value="Chromosome E"/>
</dbReference>
<dbReference type="GO" id="GO:0017017">
    <property type="term" value="F:MAP kinase tyrosine/serine/threonine phosphatase activity"/>
    <property type="evidence" value="ECO:0007669"/>
    <property type="project" value="TreeGrafter"/>
</dbReference>
<dbReference type="InterPro" id="IPR000387">
    <property type="entry name" value="Tyr_Pase_dom"/>
</dbReference>
<gene>
    <name evidence="8" type="ORF">LADA_0E10286G</name>
</gene>
<dbReference type="EC" id="3.1.3.48" evidence="2"/>
<sequence length="468" mass="51565">MPSFDQLSFAERKGVAQTELQECGSSPYRARNRNTKNLFLKIGNSPVQKLAQGSTQDEFDSEATSQTSLRDPVAIASRKQTARNEAHIFSLSSVLDKAKISPVSSKGSSGVQSTADIGGTRSRIKRKMSSPLQLKTSSVSSNSTDGLTTPIELQSLSLEQNTDSAHHTTSWVYHKKSASASPSSSNDDNGFYKYHEEYKGNAYPQGPLLVHGSMLYLCSEPTFEELQDYDVTINVAQEVKSFRSQLPVEKQGYYHHIEWTHTAKICPDLPRLTQLIHQAVRSGQKVLVHCQCGVSRSASLIVAYIMRYEELSLNDAYNHLKAVAKDISPNMSLIFQLMEWNEALTTHRLHTQTENAGTGQNGSPSQDENKPDLKPWEIANILSQQTADELAKAFLSSPNSSSISTENTPRTPRELPNYSQVPYKPSLTGKSANCFGAPVAGSSQYYSLFDSLSPSLVQLGEKDGSTWN</sequence>
<dbReference type="GO" id="GO:0033550">
    <property type="term" value="F:MAP kinase tyrosine phosphatase activity"/>
    <property type="evidence" value="ECO:0007669"/>
    <property type="project" value="TreeGrafter"/>
</dbReference>
<evidence type="ECO:0000256" key="2">
    <source>
        <dbReference type="ARBA" id="ARBA00013064"/>
    </source>
</evidence>
<comment type="similarity">
    <text evidence="1">Belongs to the protein-tyrosine phosphatase family. Non-receptor class dual specificity subfamily.</text>
</comment>
<accession>A0A1G4JE29</accession>
<dbReference type="PROSITE" id="PS00383">
    <property type="entry name" value="TYR_PHOSPHATASE_1"/>
    <property type="match status" value="1"/>
</dbReference>
<dbReference type="STRING" id="1266660.A0A1G4JE29"/>
<dbReference type="Pfam" id="PF00782">
    <property type="entry name" value="DSPc"/>
    <property type="match status" value="1"/>
</dbReference>
<dbReference type="InterPro" id="IPR016130">
    <property type="entry name" value="Tyr_Pase_AS"/>
</dbReference>
<organism evidence="8 9">
    <name type="scientific">Lachancea dasiensis</name>
    <dbReference type="NCBI Taxonomy" id="1072105"/>
    <lineage>
        <taxon>Eukaryota</taxon>
        <taxon>Fungi</taxon>
        <taxon>Dikarya</taxon>
        <taxon>Ascomycota</taxon>
        <taxon>Saccharomycotina</taxon>
        <taxon>Saccharomycetes</taxon>
        <taxon>Saccharomycetales</taxon>
        <taxon>Saccharomycetaceae</taxon>
        <taxon>Lachancea</taxon>
    </lineage>
</organism>
<dbReference type="SUPFAM" id="SSF52799">
    <property type="entry name" value="(Phosphotyrosine protein) phosphatases II"/>
    <property type="match status" value="1"/>
</dbReference>
<feature type="region of interest" description="Disordered" evidence="5">
    <location>
        <begin position="101"/>
        <end position="146"/>
    </location>
</feature>
<evidence type="ECO:0000256" key="3">
    <source>
        <dbReference type="ARBA" id="ARBA00022801"/>
    </source>
</evidence>
<dbReference type="GO" id="GO:0005829">
    <property type="term" value="C:cytosol"/>
    <property type="evidence" value="ECO:0007669"/>
    <property type="project" value="TreeGrafter"/>
</dbReference>
<name>A0A1G4JE29_9SACH</name>
<evidence type="ECO:0000256" key="5">
    <source>
        <dbReference type="SAM" id="MobiDB-lite"/>
    </source>
</evidence>
<dbReference type="InterPro" id="IPR000340">
    <property type="entry name" value="Dual-sp_phosphatase_cat-dom"/>
</dbReference>
<evidence type="ECO:0000313" key="9">
    <source>
        <dbReference type="Proteomes" id="UP000190274"/>
    </source>
</evidence>
<dbReference type="AlphaFoldDB" id="A0A1G4JE29"/>
<feature type="domain" description="Tyrosine-protein phosphatase" evidence="6">
    <location>
        <begin position="206"/>
        <end position="346"/>
    </location>
</feature>
<dbReference type="OrthoDB" id="426001at2759"/>
<dbReference type="PANTHER" id="PTHR10159:SF519">
    <property type="entry name" value="DUAL SPECIFICITY PROTEIN PHOSPHATASE MPK3"/>
    <property type="match status" value="1"/>
</dbReference>
<dbReference type="GO" id="GO:0005634">
    <property type="term" value="C:nucleus"/>
    <property type="evidence" value="ECO:0007669"/>
    <property type="project" value="TreeGrafter"/>
</dbReference>
<dbReference type="SMART" id="SM00195">
    <property type="entry name" value="DSPc"/>
    <property type="match status" value="1"/>
</dbReference>
<dbReference type="InterPro" id="IPR029021">
    <property type="entry name" value="Prot-tyrosine_phosphatase-like"/>
</dbReference>
<evidence type="ECO:0000256" key="4">
    <source>
        <dbReference type="ARBA" id="ARBA00022912"/>
    </source>
</evidence>
<feature type="domain" description="Tyrosine specific protein phosphatases" evidence="7">
    <location>
        <begin position="267"/>
        <end position="321"/>
    </location>
</feature>
<keyword evidence="3" id="KW-0378">Hydrolase</keyword>
<keyword evidence="9" id="KW-1185">Reference proteome</keyword>
<evidence type="ECO:0000256" key="1">
    <source>
        <dbReference type="ARBA" id="ARBA00008601"/>
    </source>
</evidence>
<dbReference type="GO" id="GO:0008330">
    <property type="term" value="F:protein tyrosine/threonine phosphatase activity"/>
    <property type="evidence" value="ECO:0007669"/>
    <property type="project" value="TreeGrafter"/>
</dbReference>
<evidence type="ECO:0000313" key="8">
    <source>
        <dbReference type="EMBL" id="SCU88460.1"/>
    </source>
</evidence>
<reference evidence="9" key="1">
    <citation type="submission" date="2016-03" db="EMBL/GenBank/DDBJ databases">
        <authorList>
            <person name="Devillers H."/>
        </authorList>
    </citation>
    <scope>NUCLEOTIDE SEQUENCE [LARGE SCALE GENOMIC DNA]</scope>
</reference>
<dbReference type="Gene3D" id="3.90.190.10">
    <property type="entry name" value="Protein tyrosine phosphatase superfamily"/>
    <property type="match status" value="1"/>
</dbReference>
<dbReference type="CDD" id="cd14521">
    <property type="entry name" value="DSP_fungal_SDP1-like"/>
    <property type="match status" value="1"/>
</dbReference>